<comment type="caution">
    <text evidence="2">The sequence shown here is derived from an EMBL/GenBank/DDBJ whole genome shotgun (WGS) entry which is preliminary data.</text>
</comment>
<keyword evidence="3" id="KW-1185">Reference proteome</keyword>
<evidence type="ECO:0000313" key="2">
    <source>
        <dbReference type="EMBL" id="CAH0380231.1"/>
    </source>
</evidence>
<evidence type="ECO:0000313" key="3">
    <source>
        <dbReference type="Proteomes" id="UP000789595"/>
    </source>
</evidence>
<dbReference type="EMBL" id="CAKKNE010000006">
    <property type="protein sequence ID" value="CAH0380231.1"/>
    <property type="molecule type" value="Genomic_DNA"/>
</dbReference>
<dbReference type="AlphaFoldDB" id="A0A8J2T3L0"/>
<reference evidence="2" key="1">
    <citation type="submission" date="2021-11" db="EMBL/GenBank/DDBJ databases">
        <authorList>
            <consortium name="Genoscope - CEA"/>
            <person name="William W."/>
        </authorList>
    </citation>
    <scope>NUCLEOTIDE SEQUENCE</scope>
</reference>
<accession>A0A8J2T3L0</accession>
<feature type="transmembrane region" description="Helical" evidence="1">
    <location>
        <begin position="20"/>
        <end position="41"/>
    </location>
</feature>
<keyword evidence="1" id="KW-1133">Transmembrane helix</keyword>
<dbReference type="OrthoDB" id="49291at2759"/>
<organism evidence="2 3">
    <name type="scientific">Pelagomonas calceolata</name>
    <dbReference type="NCBI Taxonomy" id="35677"/>
    <lineage>
        <taxon>Eukaryota</taxon>
        <taxon>Sar</taxon>
        <taxon>Stramenopiles</taxon>
        <taxon>Ochrophyta</taxon>
        <taxon>Pelagophyceae</taxon>
        <taxon>Pelagomonadales</taxon>
        <taxon>Pelagomonadaceae</taxon>
        <taxon>Pelagomonas</taxon>
    </lineage>
</organism>
<keyword evidence="1" id="KW-0812">Transmembrane</keyword>
<sequence length="244" mass="26114">MHFCRAAEQTARSSAGAAPFAASLTMAMRVGLVLLLAHCAARPAPPRPLALKGGAKKKAIKHGFRHRIHPIHLGITGYAGYVALKELNEELYDLGHHHGLAMLVASRLCRTLATIEDKAMHELPSLKKMLVAQTTMHILCAGAVVAAGWEVYNDLKPGGHHGMVLLAIHEVHELLEEADWDPKHHKALHSATLKFVIAGGALACAVVELVEDLVPGAHHGVALLAASHVWSSIGLIRAARKARS</sequence>
<gene>
    <name evidence="2" type="ORF">PECAL_6P18740</name>
</gene>
<keyword evidence="1" id="KW-0472">Membrane</keyword>
<name>A0A8J2T3L0_9STRA</name>
<protein>
    <submittedName>
        <fullName evidence="2">Uncharacterized protein</fullName>
    </submittedName>
</protein>
<dbReference type="Proteomes" id="UP000789595">
    <property type="component" value="Unassembled WGS sequence"/>
</dbReference>
<evidence type="ECO:0000256" key="1">
    <source>
        <dbReference type="SAM" id="Phobius"/>
    </source>
</evidence>
<proteinExistence type="predicted"/>